<protein>
    <submittedName>
        <fullName evidence="1">Uncharacterized protein</fullName>
    </submittedName>
</protein>
<reference evidence="1 2" key="1">
    <citation type="submission" date="2019-12" db="EMBL/GenBank/DDBJ databases">
        <authorList>
            <person name="Alioto T."/>
            <person name="Alioto T."/>
            <person name="Gomez Garrido J."/>
        </authorList>
    </citation>
    <scope>NUCLEOTIDE SEQUENCE [LARGE SCALE GENOMIC DNA]</scope>
</reference>
<accession>A0A8S0V100</accession>
<dbReference type="AlphaFoldDB" id="A0A8S0V100"/>
<sequence>MVAAMAFVGDCSSGGSNSGGGFCSTDDGFDSGGIGSSRGDCSVRNPSGK</sequence>
<dbReference type="EMBL" id="CACTIH010009185">
    <property type="protein sequence ID" value="CAA3027028.1"/>
    <property type="molecule type" value="Genomic_DNA"/>
</dbReference>
<keyword evidence="2" id="KW-1185">Reference proteome</keyword>
<organism evidence="1 2">
    <name type="scientific">Olea europaea subsp. europaea</name>
    <dbReference type="NCBI Taxonomy" id="158383"/>
    <lineage>
        <taxon>Eukaryota</taxon>
        <taxon>Viridiplantae</taxon>
        <taxon>Streptophyta</taxon>
        <taxon>Embryophyta</taxon>
        <taxon>Tracheophyta</taxon>
        <taxon>Spermatophyta</taxon>
        <taxon>Magnoliopsida</taxon>
        <taxon>eudicotyledons</taxon>
        <taxon>Gunneridae</taxon>
        <taxon>Pentapetalae</taxon>
        <taxon>asterids</taxon>
        <taxon>lamiids</taxon>
        <taxon>Lamiales</taxon>
        <taxon>Oleaceae</taxon>
        <taxon>Oleeae</taxon>
        <taxon>Olea</taxon>
    </lineage>
</organism>
<name>A0A8S0V100_OLEEU</name>
<dbReference type="Gramene" id="OE9A000394T1">
    <property type="protein sequence ID" value="OE9A000394C1"/>
    <property type="gene ID" value="OE9A000394"/>
</dbReference>
<proteinExistence type="predicted"/>
<evidence type="ECO:0000313" key="2">
    <source>
        <dbReference type="Proteomes" id="UP000594638"/>
    </source>
</evidence>
<gene>
    <name evidence="1" type="ORF">OLEA9_A000394</name>
</gene>
<dbReference type="Proteomes" id="UP000594638">
    <property type="component" value="Unassembled WGS sequence"/>
</dbReference>
<evidence type="ECO:0000313" key="1">
    <source>
        <dbReference type="EMBL" id="CAA3027028.1"/>
    </source>
</evidence>
<comment type="caution">
    <text evidence="1">The sequence shown here is derived from an EMBL/GenBank/DDBJ whole genome shotgun (WGS) entry which is preliminary data.</text>
</comment>